<evidence type="ECO:0000256" key="2">
    <source>
        <dbReference type="SAM" id="SignalP"/>
    </source>
</evidence>
<dbReference type="EMBL" id="JACYTR010000017">
    <property type="protein sequence ID" value="MBD8526112.1"/>
    <property type="molecule type" value="Genomic_DNA"/>
</dbReference>
<feature type="signal peptide" evidence="2">
    <location>
        <begin position="1"/>
        <end position="28"/>
    </location>
</feature>
<evidence type="ECO:0000313" key="3">
    <source>
        <dbReference type="EMBL" id="MBD8526112.1"/>
    </source>
</evidence>
<evidence type="ECO:0000313" key="4">
    <source>
        <dbReference type="Proteomes" id="UP000613768"/>
    </source>
</evidence>
<feature type="compositionally biased region" description="Low complexity" evidence="1">
    <location>
        <begin position="322"/>
        <end position="343"/>
    </location>
</feature>
<proteinExistence type="predicted"/>
<gene>
    <name evidence="3" type="ORF">IFO71_10225</name>
</gene>
<dbReference type="Pfam" id="PF14247">
    <property type="entry name" value="DUF4344"/>
    <property type="match status" value="1"/>
</dbReference>
<dbReference type="AlphaFoldDB" id="A0AAW3ZM21"/>
<reference evidence="3 4" key="1">
    <citation type="submission" date="2020-09" db="EMBL/GenBank/DDBJ databases">
        <title>Pseudoxanthomonas sp. CAU 1598 isolated from sand of Yaerae Beach.</title>
        <authorList>
            <person name="Kim W."/>
        </authorList>
    </citation>
    <scope>NUCLEOTIDE SEQUENCE [LARGE SCALE GENOMIC DNA]</scope>
    <source>
        <strain evidence="3 4">CAU 1598</strain>
    </source>
</reference>
<evidence type="ECO:0008006" key="5">
    <source>
        <dbReference type="Google" id="ProtNLM"/>
    </source>
</evidence>
<name>A0AAW3ZM21_9GAMM</name>
<feature type="region of interest" description="Disordered" evidence="1">
    <location>
        <begin position="313"/>
        <end position="349"/>
    </location>
</feature>
<sequence>MQLNGQPRTPFAISLALALALALCLVEAAAGSEDPGGKSADTRPAVVAPVGQPDSPIATATEPLAVPESQPEPQAKPSKPAGKPPTPRKSFVERSPLVSSDAYRGLAEQMAGGSVLADVVQRLNQRIELPQSVALRFAECGEANAYFLPDQREVRLCFELFDQIADLLAQQVEDEAQLTHALKGVLSFVALHEVGHAVVAVRSLPMIGNEETAVDQFAVWLLVDGKDGDLAVLSAAAAFAAGMTLDDPAGAHASDAQRYYNLVCWLAGGNAKRKQQVMEDWALPASRAVGCEEEFRQLSQGWQRLLQPVAVAQPAAEKSASAETPAAQQGAGAAPAAESAADGESAKHD</sequence>
<feature type="chain" id="PRO_5043935427" description="Metallopeptidase DUF4344" evidence="2">
    <location>
        <begin position="29"/>
        <end position="349"/>
    </location>
</feature>
<dbReference type="Proteomes" id="UP000613768">
    <property type="component" value="Unassembled WGS sequence"/>
</dbReference>
<comment type="caution">
    <text evidence="3">The sequence shown here is derived from an EMBL/GenBank/DDBJ whole genome shotgun (WGS) entry which is preliminary data.</text>
</comment>
<keyword evidence="4" id="KW-1185">Reference proteome</keyword>
<organism evidence="3 4">
    <name type="scientific">Pseudomarimonas arenosa</name>
    <dbReference type="NCBI Taxonomy" id="2774145"/>
    <lineage>
        <taxon>Bacteria</taxon>
        <taxon>Pseudomonadati</taxon>
        <taxon>Pseudomonadota</taxon>
        <taxon>Gammaproteobacteria</taxon>
        <taxon>Lysobacterales</taxon>
        <taxon>Lysobacteraceae</taxon>
        <taxon>Pseudomarimonas</taxon>
    </lineage>
</organism>
<protein>
    <recommendedName>
        <fullName evidence="5">Metallopeptidase DUF4344</fullName>
    </recommendedName>
</protein>
<accession>A0AAW3ZM21</accession>
<dbReference type="RefSeq" id="WP_192029534.1">
    <property type="nucleotide sequence ID" value="NZ_JACYTR010000017.1"/>
</dbReference>
<dbReference type="InterPro" id="IPR025644">
    <property type="entry name" value="DUF4344"/>
</dbReference>
<feature type="region of interest" description="Disordered" evidence="1">
    <location>
        <begin position="31"/>
        <end position="94"/>
    </location>
</feature>
<keyword evidence="2" id="KW-0732">Signal</keyword>
<evidence type="ECO:0000256" key="1">
    <source>
        <dbReference type="SAM" id="MobiDB-lite"/>
    </source>
</evidence>